<evidence type="ECO:0000313" key="2">
    <source>
        <dbReference type="Proteomes" id="UP001162087"/>
    </source>
</evidence>
<dbReference type="GeneID" id="80927061"/>
<dbReference type="InterPro" id="IPR052564">
    <property type="entry name" value="N-acetyltrans/Recomb-assoc"/>
</dbReference>
<proteinExistence type="predicted"/>
<dbReference type="PANTHER" id="PTHR43451">
    <property type="entry name" value="ACETYLTRANSFERASE (GNAT) FAMILY PROTEIN"/>
    <property type="match status" value="1"/>
</dbReference>
<keyword evidence="2" id="KW-1185">Reference proteome</keyword>
<sequence length="269" mass="30828">MVNDVFFPCSFHATIRSAEKEIDRKNIKIQETTNKFNKKQRVLVMVVSAVTGKHTLPVNLTCDVERASKTLFKAFEKSYANDYLMKKFFHVPITEKVSRARINAMIHYYTTCYNDLNGEVAEANDFDAVAIWSRPGCHLPATLSDDESFNKIFFDDLTARKHEVMPEGMDYYYLYAIGKDPSHPEIRGSVRKILEEYKLKADKANCALALEAISEHAKSVYEYFGFRTYLVFQFGVGEVNCMGEPDPQGEGFTAYLMLYHRDANSIFHA</sequence>
<dbReference type="EMBL" id="OX365910">
    <property type="protein sequence ID" value="CAI4051212.1"/>
    <property type="molecule type" value="Genomic_DNA"/>
</dbReference>
<dbReference type="RefSeq" id="XP_056085036.1">
    <property type="nucleotide sequence ID" value="XM_056231193.1"/>
</dbReference>
<dbReference type="Proteomes" id="UP001162087">
    <property type="component" value="Chromosome 15"/>
</dbReference>
<dbReference type="AlphaFoldDB" id="A0AA35J996"/>
<reference evidence="1" key="1">
    <citation type="submission" date="2022-10" db="EMBL/GenBank/DDBJ databases">
        <authorList>
            <person name="Byrne P K."/>
        </authorList>
    </citation>
    <scope>NUCLEOTIDE SEQUENCE</scope>
    <source>
        <strain evidence="1">IFO1802</strain>
    </source>
</reference>
<organism evidence="1 2">
    <name type="scientific">Saccharomyces kudriavzevii (strain ATCC MYA-4449 / AS 2.2408 / CBS 8840 / NBRC 1802 / NCYC 2889)</name>
    <name type="common">Yeast</name>
    <dbReference type="NCBI Taxonomy" id="226230"/>
    <lineage>
        <taxon>Eukaryota</taxon>
        <taxon>Fungi</taxon>
        <taxon>Dikarya</taxon>
        <taxon>Ascomycota</taxon>
        <taxon>Saccharomycotina</taxon>
        <taxon>Saccharomycetes</taxon>
        <taxon>Saccharomycetales</taxon>
        <taxon>Saccharomycetaceae</taxon>
        <taxon>Saccharomyces</taxon>
    </lineage>
</organism>
<gene>
    <name evidence="1" type="primary">SKDI15G1680</name>
    <name evidence="1" type="ORF">SKDI_15G1680</name>
</gene>
<evidence type="ECO:0000313" key="1">
    <source>
        <dbReference type="EMBL" id="CAI4051212.1"/>
    </source>
</evidence>
<accession>A0AA35J996</accession>
<dbReference type="Gene3D" id="3.40.630.30">
    <property type="match status" value="1"/>
</dbReference>
<protein>
    <submittedName>
        <fullName evidence="1">Uncharacterized protein</fullName>
    </submittedName>
</protein>
<name>A0AA35J996_SACK1</name>
<dbReference type="PANTHER" id="PTHR43451:SF1">
    <property type="entry name" value="ACETYLTRANSFERASE"/>
    <property type="match status" value="1"/>
</dbReference>